<gene>
    <name evidence="1" type="ORF">IQ782_05470</name>
</gene>
<evidence type="ECO:0008006" key="3">
    <source>
        <dbReference type="Google" id="ProtNLM"/>
    </source>
</evidence>
<comment type="caution">
    <text evidence="1">The sequence shown here is derived from an EMBL/GenBank/DDBJ whole genome shotgun (WGS) entry which is preliminary data.</text>
</comment>
<name>A0ABR9WYA5_9RHOB</name>
<sequence>MTAPIPKTGPQPARRRLFETFRRWRIARRIARRSAELCSDAWLARDIGLADGGPPPPPPLRYRG</sequence>
<dbReference type="Proteomes" id="UP000607796">
    <property type="component" value="Unassembled WGS sequence"/>
</dbReference>
<keyword evidence="2" id="KW-1185">Reference proteome</keyword>
<dbReference type="RefSeq" id="WP_194133617.1">
    <property type="nucleotide sequence ID" value="NZ_JADFFK010000003.1"/>
</dbReference>
<reference evidence="1 2" key="1">
    <citation type="journal article" date="2021" name="Int. J. Syst. Evol. Microbiol.">
        <title>Salipiger mangrovisoli sp. nov., isolated from mangrove soil and the proposal for the reclassification of Paraphaeobacter pallidus as Salipiger pallidus comb. nov.</title>
        <authorList>
            <person name="Du J."/>
            <person name="Liu Y."/>
            <person name="Pei T."/>
            <person name="Deng M.R."/>
            <person name="Zhu H."/>
        </authorList>
    </citation>
    <scope>NUCLEOTIDE SEQUENCE [LARGE SCALE GENOMIC DNA]</scope>
    <source>
        <strain evidence="1 2">6D45A</strain>
    </source>
</reference>
<accession>A0ABR9WYA5</accession>
<evidence type="ECO:0000313" key="1">
    <source>
        <dbReference type="EMBL" id="MBE9636284.1"/>
    </source>
</evidence>
<dbReference type="EMBL" id="JADFFK010000003">
    <property type="protein sequence ID" value="MBE9636284.1"/>
    <property type="molecule type" value="Genomic_DNA"/>
</dbReference>
<evidence type="ECO:0000313" key="2">
    <source>
        <dbReference type="Proteomes" id="UP000607796"/>
    </source>
</evidence>
<proteinExistence type="predicted"/>
<protein>
    <recommendedName>
        <fullName evidence="3">DUF1127 domain-containing protein</fullName>
    </recommendedName>
</protein>
<organism evidence="1 2">
    <name type="scientific">Salipiger mangrovisoli</name>
    <dbReference type="NCBI Taxonomy" id="2865933"/>
    <lineage>
        <taxon>Bacteria</taxon>
        <taxon>Pseudomonadati</taxon>
        <taxon>Pseudomonadota</taxon>
        <taxon>Alphaproteobacteria</taxon>
        <taxon>Rhodobacterales</taxon>
        <taxon>Roseobacteraceae</taxon>
        <taxon>Salipiger</taxon>
    </lineage>
</organism>